<evidence type="ECO:0000256" key="3">
    <source>
        <dbReference type="ARBA" id="ARBA00022748"/>
    </source>
</evidence>
<evidence type="ECO:0000259" key="7">
    <source>
        <dbReference type="PROSITE" id="PS51352"/>
    </source>
</evidence>
<evidence type="ECO:0000256" key="2">
    <source>
        <dbReference type="ARBA" id="ARBA00007758"/>
    </source>
</evidence>
<dbReference type="InterPro" id="IPR013766">
    <property type="entry name" value="Thioredoxin_domain"/>
</dbReference>
<sequence length="201" mass="21907">MSGNADQDAARPARPSRRKLMLYAPLAVAGVGGLGFWAMLRGLGDGSFNPRGVPSALIGKTAPEFSLPGVEGLDLPPLSSPDLLTFDRPIVVNFWASWCVPCIVEHPQLMALHRQGVPVLGINYKDRAPDARNFLTRHGNPFTRLGADFPGRTAIDWGVYGVPESYVLDRRGVIRWRWAGPITPEVMSESIVPLIRSLGRA</sequence>
<dbReference type="PROSITE" id="PS51352">
    <property type="entry name" value="THIOREDOXIN_2"/>
    <property type="match status" value="1"/>
</dbReference>
<reference evidence="8 9" key="1">
    <citation type="submission" date="2021-05" db="EMBL/GenBank/DDBJ databases">
        <title>Roseococcus sp. XZZS9, whole genome shotgun sequencing project.</title>
        <authorList>
            <person name="Zhao G."/>
            <person name="Shen L."/>
        </authorList>
    </citation>
    <scope>NUCLEOTIDE SEQUENCE [LARGE SCALE GENOMIC DNA]</scope>
    <source>
        <strain evidence="8 9">XZZS9</strain>
    </source>
</reference>
<keyword evidence="4" id="KW-1015">Disulfide bond</keyword>
<comment type="similarity">
    <text evidence="2">Belongs to the thioredoxin family. DsbE subfamily.</text>
</comment>
<comment type="caution">
    <text evidence="8">The sequence shown here is derived from an EMBL/GenBank/DDBJ whole genome shotgun (WGS) entry which is preliminary data.</text>
</comment>
<evidence type="ECO:0000313" key="9">
    <source>
        <dbReference type="Proteomes" id="UP000766336"/>
    </source>
</evidence>
<name>A0ABS5Q8C9_9PROT</name>
<feature type="domain" description="Thioredoxin" evidence="7">
    <location>
        <begin position="56"/>
        <end position="196"/>
    </location>
</feature>
<keyword evidence="5" id="KW-0676">Redox-active center</keyword>
<dbReference type="InterPro" id="IPR050553">
    <property type="entry name" value="Thioredoxin_ResA/DsbE_sf"/>
</dbReference>
<dbReference type="Gene3D" id="3.40.30.10">
    <property type="entry name" value="Glutaredoxin"/>
    <property type="match status" value="1"/>
</dbReference>
<dbReference type="InterPro" id="IPR013740">
    <property type="entry name" value="Redoxin"/>
</dbReference>
<keyword evidence="6" id="KW-0812">Transmembrane</keyword>
<comment type="subcellular location">
    <subcellularLocation>
        <location evidence="1">Cell envelope</location>
    </subcellularLocation>
</comment>
<dbReference type="RefSeq" id="WP_213668545.1">
    <property type="nucleotide sequence ID" value="NZ_JAHCDA010000001.1"/>
</dbReference>
<gene>
    <name evidence="8" type="ORF">KHU32_03010</name>
</gene>
<dbReference type="Pfam" id="PF08534">
    <property type="entry name" value="Redoxin"/>
    <property type="match status" value="1"/>
</dbReference>
<dbReference type="Proteomes" id="UP000766336">
    <property type="component" value="Unassembled WGS sequence"/>
</dbReference>
<dbReference type="InterPro" id="IPR036249">
    <property type="entry name" value="Thioredoxin-like_sf"/>
</dbReference>
<protein>
    <submittedName>
        <fullName evidence="8">DsbE family thiol:disulfide interchange protein</fullName>
    </submittedName>
</protein>
<evidence type="ECO:0000256" key="5">
    <source>
        <dbReference type="ARBA" id="ARBA00023284"/>
    </source>
</evidence>
<dbReference type="SUPFAM" id="SSF52833">
    <property type="entry name" value="Thioredoxin-like"/>
    <property type="match status" value="1"/>
</dbReference>
<keyword evidence="3" id="KW-0201">Cytochrome c-type biogenesis</keyword>
<evidence type="ECO:0000256" key="1">
    <source>
        <dbReference type="ARBA" id="ARBA00004196"/>
    </source>
</evidence>
<evidence type="ECO:0000256" key="6">
    <source>
        <dbReference type="SAM" id="Phobius"/>
    </source>
</evidence>
<feature type="transmembrane region" description="Helical" evidence="6">
    <location>
        <begin position="20"/>
        <end position="40"/>
    </location>
</feature>
<organism evidence="8 9">
    <name type="scientific">Roseococcus pinisoli</name>
    <dbReference type="NCBI Taxonomy" id="2835040"/>
    <lineage>
        <taxon>Bacteria</taxon>
        <taxon>Pseudomonadati</taxon>
        <taxon>Pseudomonadota</taxon>
        <taxon>Alphaproteobacteria</taxon>
        <taxon>Acetobacterales</taxon>
        <taxon>Roseomonadaceae</taxon>
        <taxon>Roseococcus</taxon>
    </lineage>
</organism>
<dbReference type="EMBL" id="JAHCDA010000001">
    <property type="protein sequence ID" value="MBS7809890.1"/>
    <property type="molecule type" value="Genomic_DNA"/>
</dbReference>
<dbReference type="NCBIfam" id="TIGR00385">
    <property type="entry name" value="dsbE"/>
    <property type="match status" value="1"/>
</dbReference>
<accession>A0ABS5Q8C9</accession>
<dbReference type="PANTHER" id="PTHR42852">
    <property type="entry name" value="THIOL:DISULFIDE INTERCHANGE PROTEIN DSBE"/>
    <property type="match status" value="1"/>
</dbReference>
<keyword evidence="6" id="KW-1133">Transmembrane helix</keyword>
<dbReference type="PANTHER" id="PTHR42852:SF6">
    <property type="entry name" value="THIOL:DISULFIDE INTERCHANGE PROTEIN DSBE"/>
    <property type="match status" value="1"/>
</dbReference>
<keyword evidence="9" id="KW-1185">Reference proteome</keyword>
<evidence type="ECO:0000313" key="8">
    <source>
        <dbReference type="EMBL" id="MBS7809890.1"/>
    </source>
</evidence>
<keyword evidence="6" id="KW-0472">Membrane</keyword>
<dbReference type="InterPro" id="IPR004799">
    <property type="entry name" value="Periplasmic_diS_OxRdtase_DsbE"/>
</dbReference>
<proteinExistence type="inferred from homology"/>
<evidence type="ECO:0000256" key="4">
    <source>
        <dbReference type="ARBA" id="ARBA00023157"/>
    </source>
</evidence>
<dbReference type="CDD" id="cd03010">
    <property type="entry name" value="TlpA_like_DsbE"/>
    <property type="match status" value="1"/>
</dbReference>